<evidence type="ECO:0000313" key="1">
    <source>
        <dbReference type="EMBL" id="MBP2068837.1"/>
    </source>
</evidence>
<keyword evidence="2" id="KW-1185">Reference proteome</keyword>
<gene>
    <name evidence="1" type="ORF">J2Z30_009919</name>
</gene>
<proteinExistence type="predicted"/>
<dbReference type="EMBL" id="JAGGLR010000067">
    <property type="protein sequence ID" value="MBP2068837.1"/>
    <property type="molecule type" value="Genomic_DNA"/>
</dbReference>
<reference evidence="1 2" key="1">
    <citation type="submission" date="2021-03" db="EMBL/GenBank/DDBJ databases">
        <title>Genomic Encyclopedia of Type Strains, Phase IV (KMG-IV): sequencing the most valuable type-strain genomes for metagenomic binning, comparative biology and taxonomic classification.</title>
        <authorList>
            <person name="Goeker M."/>
        </authorList>
    </citation>
    <scope>NUCLEOTIDE SEQUENCE [LARGE SCALE GENOMIC DNA]</scope>
    <source>
        <strain evidence="1 2">DSM 41954</strain>
    </source>
</reference>
<sequence>MQLQTNLCHSRCERIPHAAGLLLTATVNHLSTAFTAGGSTSRTTYGSTACTDSP</sequence>
<comment type="caution">
    <text evidence="1">The sequence shown here is derived from an EMBL/GenBank/DDBJ whole genome shotgun (WGS) entry which is preliminary data.</text>
</comment>
<dbReference type="Proteomes" id="UP000756710">
    <property type="component" value="Unassembled WGS sequence"/>
</dbReference>
<protein>
    <submittedName>
        <fullName evidence="1">Uncharacterized protein</fullName>
    </submittedName>
</protein>
<name>A0ABS4NBT3_9ACTN</name>
<organism evidence="1 2">
    <name type="scientific">Streptomyces iranensis</name>
    <dbReference type="NCBI Taxonomy" id="576784"/>
    <lineage>
        <taxon>Bacteria</taxon>
        <taxon>Bacillati</taxon>
        <taxon>Actinomycetota</taxon>
        <taxon>Actinomycetes</taxon>
        <taxon>Kitasatosporales</taxon>
        <taxon>Streptomycetaceae</taxon>
        <taxon>Streptomyces</taxon>
        <taxon>Streptomyces violaceusniger group</taxon>
    </lineage>
</organism>
<evidence type="ECO:0000313" key="2">
    <source>
        <dbReference type="Proteomes" id="UP000756710"/>
    </source>
</evidence>
<accession>A0ABS4NBT3</accession>